<dbReference type="NCBIfam" id="TIGR02669">
    <property type="entry name" value="SpoIID_LytB"/>
    <property type="match status" value="1"/>
</dbReference>
<proteinExistence type="predicted"/>
<protein>
    <submittedName>
        <fullName evidence="4">Stage II sporulation protein D</fullName>
    </submittedName>
</protein>
<keyword evidence="2" id="KW-0472">Membrane</keyword>
<organism evidence="4 5">
    <name type="scientific">Paenibacillus endophyticus</name>
    <dbReference type="NCBI Taxonomy" id="1294268"/>
    <lineage>
        <taxon>Bacteria</taxon>
        <taxon>Bacillati</taxon>
        <taxon>Bacillota</taxon>
        <taxon>Bacilli</taxon>
        <taxon>Bacillales</taxon>
        <taxon>Paenibacillaceae</taxon>
        <taxon>Paenibacillus</taxon>
    </lineage>
</organism>
<feature type="compositionally biased region" description="Polar residues" evidence="1">
    <location>
        <begin position="81"/>
        <end position="98"/>
    </location>
</feature>
<dbReference type="InterPro" id="IPR013486">
    <property type="entry name" value="SpoIID/LytB"/>
</dbReference>
<keyword evidence="5" id="KW-1185">Reference proteome</keyword>
<dbReference type="GO" id="GO:0030288">
    <property type="term" value="C:outer membrane-bounded periplasmic space"/>
    <property type="evidence" value="ECO:0007669"/>
    <property type="project" value="TreeGrafter"/>
</dbReference>
<dbReference type="InterPro" id="IPR014225">
    <property type="entry name" value="Spore_II_D_firmicutes"/>
</dbReference>
<dbReference type="InterPro" id="IPR013693">
    <property type="entry name" value="SpoIID/LytB_N"/>
</dbReference>
<feature type="transmembrane region" description="Helical" evidence="2">
    <location>
        <begin position="21"/>
        <end position="43"/>
    </location>
</feature>
<dbReference type="InterPro" id="IPR051922">
    <property type="entry name" value="Bact_Sporulation_Assoc"/>
</dbReference>
<dbReference type="NCBIfam" id="TIGR02870">
    <property type="entry name" value="spore_II_D"/>
    <property type="match status" value="1"/>
</dbReference>
<accession>A0A7W5CBD7</accession>
<evidence type="ECO:0000256" key="1">
    <source>
        <dbReference type="SAM" id="MobiDB-lite"/>
    </source>
</evidence>
<evidence type="ECO:0000313" key="5">
    <source>
        <dbReference type="Proteomes" id="UP000518605"/>
    </source>
</evidence>
<dbReference type="AlphaFoldDB" id="A0A7W5CBD7"/>
<dbReference type="PANTHER" id="PTHR30032:SF4">
    <property type="entry name" value="AMIDASE ENHANCER"/>
    <property type="match status" value="1"/>
</dbReference>
<keyword evidence="2" id="KW-1133">Transmembrane helix</keyword>
<dbReference type="EMBL" id="JACHXW010000017">
    <property type="protein sequence ID" value="MBB3154596.1"/>
    <property type="molecule type" value="Genomic_DNA"/>
</dbReference>
<evidence type="ECO:0000313" key="4">
    <source>
        <dbReference type="EMBL" id="MBB3154596.1"/>
    </source>
</evidence>
<dbReference type="GO" id="GO:0030435">
    <property type="term" value="P:sporulation resulting in formation of a cellular spore"/>
    <property type="evidence" value="ECO:0007669"/>
    <property type="project" value="InterPro"/>
</dbReference>
<sequence>MKRRIGRISIVSAVDRLRTSSWLALFAIGAMLGASVLLIRLSLLELQDARAAPGMQAAAVQQGSKTELPAPGPLEADGSRFPSNEVKSQKPTLSADSNARTEDPSTLDGLVVHVYLAKEKRVENVPLETYVRGVVAAEMPIEFELEALKAQAIAARTYIMRRMVHGDNSGVPAKGADVTDTTDHQVYVSLAELAQKWPEADLKKHMQKLNSVIAQTRGKVITYKGDPIDAAFFSTSNGYTENSEDYWNQEIPYLRSVASPWDETISPRYKETVNLTLDDFFRKLGISKKSSAKSDIRIVEKTAGKRISKIVIGGTTFTGREVREKLGLASSQFTWRMEDGSIAITTYGYGHGVGMSQWGANGMAKAGASDDEIVAHYYSSVQVEQVTKFSEILAGRF</sequence>
<evidence type="ECO:0000259" key="3">
    <source>
        <dbReference type="Pfam" id="PF08486"/>
    </source>
</evidence>
<reference evidence="4 5" key="1">
    <citation type="submission" date="2020-08" db="EMBL/GenBank/DDBJ databases">
        <title>Genomic Encyclopedia of Type Strains, Phase III (KMG-III): the genomes of soil and plant-associated and newly described type strains.</title>
        <authorList>
            <person name="Whitman W."/>
        </authorList>
    </citation>
    <scope>NUCLEOTIDE SEQUENCE [LARGE SCALE GENOMIC DNA]</scope>
    <source>
        <strain evidence="4 5">CECT 8234</strain>
    </source>
</reference>
<comment type="caution">
    <text evidence="4">The sequence shown here is derived from an EMBL/GenBank/DDBJ whole genome shotgun (WGS) entry which is preliminary data.</text>
</comment>
<keyword evidence="2" id="KW-0812">Transmembrane</keyword>
<dbReference type="RefSeq" id="WP_246431908.1">
    <property type="nucleotide sequence ID" value="NZ_CBCSLB010000017.1"/>
</dbReference>
<dbReference type="PANTHER" id="PTHR30032">
    <property type="entry name" value="N-ACETYLMURAMOYL-L-ALANINE AMIDASE-RELATED"/>
    <property type="match status" value="1"/>
</dbReference>
<gene>
    <name evidence="4" type="ORF">FHS16_004678</name>
</gene>
<dbReference type="Pfam" id="PF08486">
    <property type="entry name" value="SpoIID"/>
    <property type="match status" value="1"/>
</dbReference>
<dbReference type="Proteomes" id="UP000518605">
    <property type="component" value="Unassembled WGS sequence"/>
</dbReference>
<feature type="region of interest" description="Disordered" evidence="1">
    <location>
        <begin position="57"/>
        <end position="104"/>
    </location>
</feature>
<feature type="domain" description="Sporulation stage II protein D amidase enhancer LytB N-terminal" evidence="3">
    <location>
        <begin position="118"/>
        <end position="223"/>
    </location>
</feature>
<evidence type="ECO:0000256" key="2">
    <source>
        <dbReference type="SAM" id="Phobius"/>
    </source>
</evidence>
<name>A0A7W5CBD7_9BACL</name>